<keyword evidence="2" id="KW-0328">Glycosyltransferase</keyword>
<accession>A0A2S2BVM9</accession>
<name>A0A2S2BVM9_9NOCA</name>
<dbReference type="EMBL" id="CP021354">
    <property type="protein sequence ID" value="AWK72700.1"/>
    <property type="molecule type" value="Genomic_DNA"/>
</dbReference>
<comment type="similarity">
    <text evidence="1">Belongs to the glycosyltransferase 2 family.</text>
</comment>
<dbReference type="RefSeq" id="WP_109330036.1">
    <property type="nucleotide sequence ID" value="NZ_CP021354.1"/>
</dbReference>
<evidence type="ECO:0000313" key="5">
    <source>
        <dbReference type="EMBL" id="AWK72700.1"/>
    </source>
</evidence>
<dbReference type="CDD" id="cd00761">
    <property type="entry name" value="Glyco_tranf_GTA_type"/>
    <property type="match status" value="1"/>
</dbReference>
<dbReference type="AlphaFoldDB" id="A0A2S2BVM9"/>
<dbReference type="Proteomes" id="UP000245711">
    <property type="component" value="Chromosome"/>
</dbReference>
<dbReference type="PANTHER" id="PTHR43685">
    <property type="entry name" value="GLYCOSYLTRANSFERASE"/>
    <property type="match status" value="1"/>
</dbReference>
<dbReference type="Gene3D" id="3.90.550.10">
    <property type="entry name" value="Spore Coat Polysaccharide Biosynthesis Protein SpsA, Chain A"/>
    <property type="match status" value="1"/>
</dbReference>
<sequence>MTSKTTVVIVTHNRATSLARTLLELSKLRPVPPIVVVDNASTDDTANVVDAARSVIPALTTITRSSNEGAAARNYGVSAASTPYIAFCDDDSWWDRDALPLAEKVLDEHPAVALLAARTLVGPEARNDPLNDLLARSPLGTRPGAPGPSVLGFLACASVVRRSAFENVGGFSYVLEFVGEEALLALDLAAQGWELCYVEDVVAYHHPSPVRANASRRRNREIRNDTLTVVMRRPVPTVASALISLMFAAVRTPSAAPALFDTIRKLPAAVAHRRVVPTHLERRLEELERGRP</sequence>
<gene>
    <name evidence="5" type="ORF">CBI38_15150</name>
</gene>
<organism evidence="5 6">
    <name type="scientific">Rhodococcus oxybenzonivorans</name>
    <dbReference type="NCBI Taxonomy" id="1990687"/>
    <lineage>
        <taxon>Bacteria</taxon>
        <taxon>Bacillati</taxon>
        <taxon>Actinomycetota</taxon>
        <taxon>Actinomycetes</taxon>
        <taxon>Mycobacteriales</taxon>
        <taxon>Nocardiaceae</taxon>
        <taxon>Rhodococcus</taxon>
    </lineage>
</organism>
<dbReference type="InterPro" id="IPR029044">
    <property type="entry name" value="Nucleotide-diphossugar_trans"/>
</dbReference>
<evidence type="ECO:0000259" key="4">
    <source>
        <dbReference type="Pfam" id="PF00535"/>
    </source>
</evidence>
<dbReference type="GO" id="GO:0016757">
    <property type="term" value="F:glycosyltransferase activity"/>
    <property type="evidence" value="ECO:0007669"/>
    <property type="project" value="UniProtKB-KW"/>
</dbReference>
<evidence type="ECO:0000256" key="3">
    <source>
        <dbReference type="ARBA" id="ARBA00022679"/>
    </source>
</evidence>
<keyword evidence="6" id="KW-1185">Reference proteome</keyword>
<keyword evidence="3 5" id="KW-0808">Transferase</keyword>
<dbReference type="InterPro" id="IPR050834">
    <property type="entry name" value="Glycosyltransf_2"/>
</dbReference>
<evidence type="ECO:0000256" key="2">
    <source>
        <dbReference type="ARBA" id="ARBA00022676"/>
    </source>
</evidence>
<dbReference type="InterPro" id="IPR001173">
    <property type="entry name" value="Glyco_trans_2-like"/>
</dbReference>
<proteinExistence type="inferred from homology"/>
<dbReference type="SUPFAM" id="SSF53448">
    <property type="entry name" value="Nucleotide-diphospho-sugar transferases"/>
    <property type="match status" value="1"/>
</dbReference>
<evidence type="ECO:0000256" key="1">
    <source>
        <dbReference type="ARBA" id="ARBA00006739"/>
    </source>
</evidence>
<dbReference type="OrthoDB" id="9787979at2"/>
<protein>
    <submittedName>
        <fullName evidence="5">Glycosyl transferase</fullName>
    </submittedName>
</protein>
<evidence type="ECO:0000313" key="6">
    <source>
        <dbReference type="Proteomes" id="UP000245711"/>
    </source>
</evidence>
<feature type="domain" description="Glycosyltransferase 2-like" evidence="4">
    <location>
        <begin position="6"/>
        <end position="168"/>
    </location>
</feature>
<dbReference type="Pfam" id="PF00535">
    <property type="entry name" value="Glycos_transf_2"/>
    <property type="match status" value="1"/>
</dbReference>
<reference evidence="5 6" key="1">
    <citation type="submission" date="2017-05" db="EMBL/GenBank/DDBJ databases">
        <title>Isolation of Rhodococcus sp. S2-17 biodegrading of BP-3.</title>
        <authorList>
            <person name="Lee Y."/>
            <person name="Kim K.H."/>
            <person name="Chun B.H."/>
            <person name="Jung H.S."/>
            <person name="Jeon C.O."/>
        </authorList>
    </citation>
    <scope>NUCLEOTIDE SEQUENCE [LARGE SCALE GENOMIC DNA]</scope>
    <source>
        <strain evidence="5 6">S2-17</strain>
    </source>
</reference>
<dbReference type="KEGG" id="roz:CBI38_15150"/>
<dbReference type="PANTHER" id="PTHR43685:SF5">
    <property type="entry name" value="GLYCOSYLTRANSFERASE EPSE-RELATED"/>
    <property type="match status" value="1"/>
</dbReference>